<keyword evidence="1" id="KW-0862">Zinc</keyword>
<dbReference type="EMBL" id="BEXD01002968">
    <property type="protein sequence ID" value="GBB99894.1"/>
    <property type="molecule type" value="Genomic_DNA"/>
</dbReference>
<evidence type="ECO:0000259" key="3">
    <source>
        <dbReference type="PROSITE" id="PS50089"/>
    </source>
</evidence>
<gene>
    <name evidence="4" type="ORF">RclHR1_03670014</name>
</gene>
<proteinExistence type="predicted"/>
<evidence type="ECO:0000313" key="4">
    <source>
        <dbReference type="EMBL" id="GBB99894.1"/>
    </source>
</evidence>
<dbReference type="STRING" id="94130.A0A2Z6RNV4"/>
<organism evidence="4 5">
    <name type="scientific">Rhizophagus clarus</name>
    <dbReference type="NCBI Taxonomy" id="94130"/>
    <lineage>
        <taxon>Eukaryota</taxon>
        <taxon>Fungi</taxon>
        <taxon>Fungi incertae sedis</taxon>
        <taxon>Mucoromycota</taxon>
        <taxon>Glomeromycotina</taxon>
        <taxon>Glomeromycetes</taxon>
        <taxon>Glomerales</taxon>
        <taxon>Glomeraceae</taxon>
        <taxon>Rhizophagus</taxon>
    </lineage>
</organism>
<name>A0A2Z6RNV4_9GLOM</name>
<dbReference type="SUPFAM" id="SSF54236">
    <property type="entry name" value="Ubiquitin-like"/>
    <property type="match status" value="1"/>
</dbReference>
<dbReference type="Pfam" id="PF00240">
    <property type="entry name" value="ubiquitin"/>
    <property type="match status" value="1"/>
</dbReference>
<comment type="caution">
    <text evidence="4">The sequence shown here is derived from an EMBL/GenBank/DDBJ whole genome shotgun (WGS) entry which is preliminary data.</text>
</comment>
<feature type="domain" description="RING-type" evidence="3">
    <location>
        <begin position="3"/>
        <end position="52"/>
    </location>
</feature>
<dbReference type="InterPro" id="IPR001841">
    <property type="entry name" value="Znf_RING"/>
</dbReference>
<protein>
    <recommendedName>
        <fullName evidence="6">Ubiquitin-like domain-containing protein</fullName>
    </recommendedName>
</protein>
<dbReference type="InterPro" id="IPR000626">
    <property type="entry name" value="Ubiquitin-like_dom"/>
</dbReference>
<dbReference type="AlphaFoldDB" id="A0A2Z6RNV4"/>
<sequence length="163" mass="18826">MKCTNCQIDKLSKEFPVDTIGRKCIHIPTHCLKCLVKYFDVQTAQQKCPECEASVSKHEVKELNLAWEKALFRISLKNHLESKTKNKNNPDQNGENNTAKGNIYVILLNGTKLTFKLEDLNTVADLKEAIEKQTKVRINKQKLSYKGVELKFKEKKIHYLIIH</sequence>
<dbReference type="GO" id="GO:0008270">
    <property type="term" value="F:zinc ion binding"/>
    <property type="evidence" value="ECO:0007669"/>
    <property type="project" value="UniProtKB-KW"/>
</dbReference>
<dbReference type="Gene3D" id="3.10.20.90">
    <property type="entry name" value="Phosphatidylinositol 3-kinase Catalytic Subunit, Chain A, domain 1"/>
    <property type="match status" value="1"/>
</dbReference>
<feature type="domain" description="Ubiquitin-like" evidence="2">
    <location>
        <begin position="101"/>
        <end position="151"/>
    </location>
</feature>
<dbReference type="Proteomes" id="UP000247702">
    <property type="component" value="Unassembled WGS sequence"/>
</dbReference>
<dbReference type="PROSITE" id="PS50089">
    <property type="entry name" value="ZF_RING_2"/>
    <property type="match status" value="1"/>
</dbReference>
<evidence type="ECO:0008006" key="6">
    <source>
        <dbReference type="Google" id="ProtNLM"/>
    </source>
</evidence>
<keyword evidence="1" id="KW-0863">Zinc-finger</keyword>
<accession>A0A2Z6RNV4</accession>
<dbReference type="PROSITE" id="PS50053">
    <property type="entry name" value="UBIQUITIN_2"/>
    <property type="match status" value="1"/>
</dbReference>
<evidence type="ECO:0000259" key="2">
    <source>
        <dbReference type="PROSITE" id="PS50053"/>
    </source>
</evidence>
<evidence type="ECO:0000313" key="5">
    <source>
        <dbReference type="Proteomes" id="UP000247702"/>
    </source>
</evidence>
<keyword evidence="1" id="KW-0479">Metal-binding</keyword>
<reference evidence="4 5" key="1">
    <citation type="submission" date="2017-11" db="EMBL/GenBank/DDBJ databases">
        <title>The genome of Rhizophagus clarus HR1 reveals common genetic basis of auxotrophy among arbuscular mycorrhizal fungi.</title>
        <authorList>
            <person name="Kobayashi Y."/>
        </authorList>
    </citation>
    <scope>NUCLEOTIDE SEQUENCE [LARGE SCALE GENOMIC DNA]</scope>
    <source>
        <strain evidence="4 5">HR1</strain>
    </source>
</reference>
<dbReference type="InterPro" id="IPR029071">
    <property type="entry name" value="Ubiquitin-like_domsf"/>
</dbReference>
<evidence type="ECO:0000256" key="1">
    <source>
        <dbReference type="PROSITE-ProRule" id="PRU00175"/>
    </source>
</evidence>
<dbReference type="CDD" id="cd17039">
    <property type="entry name" value="Ubl_ubiquitin_like"/>
    <property type="match status" value="1"/>
</dbReference>
<keyword evidence="5" id="KW-1185">Reference proteome</keyword>